<evidence type="ECO:0000313" key="2">
    <source>
        <dbReference type="EMBL" id="MCP9563046.1"/>
    </source>
</evidence>
<evidence type="ECO:0000313" key="4">
    <source>
        <dbReference type="Proteomes" id="UP000477980"/>
    </source>
</evidence>
<gene>
    <name evidence="3" type="ORF">F7D25_03425</name>
    <name evidence="2" type="ORF">NNC64_00445</name>
</gene>
<reference evidence="3 4" key="1">
    <citation type="submission" date="2019-09" db="EMBL/GenBank/DDBJ databases">
        <title>Distinct polysaccharide growth profiles of human intestinal Prevotella copri isolates.</title>
        <authorList>
            <person name="Fehlner-Peach H."/>
            <person name="Magnabosco C."/>
            <person name="Raghavan V."/>
            <person name="Scher J.U."/>
            <person name="Tett A."/>
            <person name="Cox L.M."/>
            <person name="Gottsegen C."/>
            <person name="Watters A."/>
            <person name="Wiltshire- Gordon J.D."/>
            <person name="Segata N."/>
            <person name="Bonneau R."/>
            <person name="Littman D.R."/>
        </authorList>
    </citation>
    <scope>NUCLEOTIDE SEQUENCE [LARGE SCALE GENOMIC DNA]</scope>
    <source>
        <strain evidence="4">iAA917</strain>
        <strain evidence="3">IAA917</strain>
    </source>
</reference>
<dbReference type="AlphaFoldDB" id="A0A6G1VJ72"/>
<dbReference type="EMBL" id="JANDWZ010000001">
    <property type="protein sequence ID" value="MCP9563046.1"/>
    <property type="molecule type" value="Genomic_DNA"/>
</dbReference>
<evidence type="ECO:0000313" key="3">
    <source>
        <dbReference type="EMBL" id="MQP13479.1"/>
    </source>
</evidence>
<dbReference type="OrthoDB" id="5175111at2"/>
<dbReference type="Proteomes" id="UP000477980">
    <property type="component" value="Unassembled WGS sequence"/>
</dbReference>
<dbReference type="Proteomes" id="UP001205531">
    <property type="component" value="Unassembled WGS sequence"/>
</dbReference>
<reference evidence="2" key="2">
    <citation type="submission" date="2022-07" db="EMBL/GenBank/DDBJ databases">
        <title>Prevotella copri.</title>
        <authorList>
            <person name="Yang C."/>
        </authorList>
    </citation>
    <scope>NUCLEOTIDE SEQUENCE</scope>
    <source>
        <strain evidence="2">HF2107</strain>
    </source>
</reference>
<dbReference type="RefSeq" id="WP_118312203.1">
    <property type="nucleotide sequence ID" value="NZ_CP152346.1"/>
</dbReference>
<name>A0A6G1VJ72_9BACT</name>
<sequence length="180" mass="21219">MERYDYDFHCTKLFEEGVRAHRYGDVSIIHQSNDADCFILDIPGKVEEMFRENFKLRQDEIILLARDTSIWNNRTEGLVITNRRIVYIPKCIGSNKNIYVINYADCQQINTNTNSVLFWKSAESYLAIPKSFFFKTRWKTYDFDRSIEQLTILLKKMGEAHSLHNNTAHLAYITNKYAEA</sequence>
<comment type="caution">
    <text evidence="3">The sequence shown here is derived from an EMBL/GenBank/DDBJ whole genome shotgun (WGS) entry which is preliminary data.</text>
</comment>
<feature type="domain" description="YokE-like PH" evidence="1">
    <location>
        <begin position="56"/>
        <end position="135"/>
    </location>
</feature>
<dbReference type="InterPro" id="IPR039519">
    <property type="entry name" value="YokE-like_PH"/>
</dbReference>
<proteinExistence type="predicted"/>
<organism evidence="3 4">
    <name type="scientific">Segatella copri</name>
    <dbReference type="NCBI Taxonomy" id="165179"/>
    <lineage>
        <taxon>Bacteria</taxon>
        <taxon>Pseudomonadati</taxon>
        <taxon>Bacteroidota</taxon>
        <taxon>Bacteroidia</taxon>
        <taxon>Bacteroidales</taxon>
        <taxon>Prevotellaceae</taxon>
        <taxon>Segatella</taxon>
    </lineage>
</organism>
<protein>
    <recommendedName>
        <fullName evidence="1">YokE-like PH domain-containing protein</fullName>
    </recommendedName>
</protein>
<accession>A0A6G1VJ72</accession>
<dbReference type="Pfam" id="PF14470">
    <property type="entry name" value="bPH_3"/>
    <property type="match status" value="1"/>
</dbReference>
<dbReference type="EMBL" id="VZAH01000038">
    <property type="protein sequence ID" value="MQP13479.1"/>
    <property type="molecule type" value="Genomic_DNA"/>
</dbReference>
<evidence type="ECO:0000259" key="1">
    <source>
        <dbReference type="Pfam" id="PF14470"/>
    </source>
</evidence>